<organism evidence="1 3">
    <name type="scientific">Mycena citricolor</name>
    <dbReference type="NCBI Taxonomy" id="2018698"/>
    <lineage>
        <taxon>Eukaryota</taxon>
        <taxon>Fungi</taxon>
        <taxon>Dikarya</taxon>
        <taxon>Basidiomycota</taxon>
        <taxon>Agaricomycotina</taxon>
        <taxon>Agaricomycetes</taxon>
        <taxon>Agaricomycetidae</taxon>
        <taxon>Agaricales</taxon>
        <taxon>Marasmiineae</taxon>
        <taxon>Mycenaceae</taxon>
        <taxon>Mycena</taxon>
    </lineage>
</organism>
<dbReference type="Proteomes" id="UP001295794">
    <property type="component" value="Unassembled WGS sequence"/>
</dbReference>
<comment type="caution">
    <text evidence="1">The sequence shown here is derived from an EMBL/GenBank/DDBJ whole genome shotgun (WGS) entry which is preliminary data.</text>
</comment>
<dbReference type="AlphaFoldDB" id="A0AAD2Q411"/>
<gene>
    <name evidence="1" type="ORF">MYCIT1_LOCUS19871</name>
    <name evidence="2" type="ORF">MYCIT1_LOCUS19877</name>
</gene>
<dbReference type="EMBL" id="CAVNYO010000390">
    <property type="protein sequence ID" value="CAK5273403.1"/>
    <property type="molecule type" value="Genomic_DNA"/>
</dbReference>
<evidence type="ECO:0000313" key="3">
    <source>
        <dbReference type="Proteomes" id="UP001295794"/>
    </source>
</evidence>
<proteinExistence type="predicted"/>
<evidence type="ECO:0000313" key="2">
    <source>
        <dbReference type="EMBL" id="CAK5273403.1"/>
    </source>
</evidence>
<keyword evidence="3" id="KW-1185">Reference proteome</keyword>
<dbReference type="EMBL" id="CAVNYO010000390">
    <property type="protein sequence ID" value="CAK5273400.1"/>
    <property type="molecule type" value="Genomic_DNA"/>
</dbReference>
<accession>A0AAD2Q411</accession>
<name>A0AAD2Q411_9AGAR</name>
<protein>
    <submittedName>
        <fullName evidence="1">Uncharacterized protein</fullName>
    </submittedName>
</protein>
<reference evidence="1" key="1">
    <citation type="submission" date="2023-11" db="EMBL/GenBank/DDBJ databases">
        <authorList>
            <person name="De Vega J J."/>
            <person name="De Vega J J."/>
        </authorList>
    </citation>
    <scope>NUCLEOTIDE SEQUENCE</scope>
</reference>
<evidence type="ECO:0000313" key="1">
    <source>
        <dbReference type="EMBL" id="CAK5273400.1"/>
    </source>
</evidence>
<sequence>MIAVLCSLTSRVFGAPIETAMSTAHVDPVSTASAGEVRSVTPDGCRLYYCI</sequence>